<name>A0A7G9W7Z7_ALKCA</name>
<organism evidence="5 6">
    <name type="scientific">Alkalicella caledoniensis</name>
    <dbReference type="NCBI Taxonomy" id="2731377"/>
    <lineage>
        <taxon>Bacteria</taxon>
        <taxon>Bacillati</taxon>
        <taxon>Bacillota</taxon>
        <taxon>Clostridia</taxon>
        <taxon>Eubacteriales</taxon>
        <taxon>Proteinivoracaceae</taxon>
        <taxon>Alkalicella</taxon>
    </lineage>
</organism>
<dbReference type="RefSeq" id="WP_213168814.1">
    <property type="nucleotide sequence ID" value="NZ_CP058559.1"/>
</dbReference>
<dbReference type="GO" id="GO:0008173">
    <property type="term" value="F:RNA methyltransferase activity"/>
    <property type="evidence" value="ECO:0007669"/>
    <property type="project" value="InterPro"/>
</dbReference>
<dbReference type="GO" id="GO:0005829">
    <property type="term" value="C:cytosol"/>
    <property type="evidence" value="ECO:0007669"/>
    <property type="project" value="TreeGrafter"/>
</dbReference>
<dbReference type="SMART" id="SM00967">
    <property type="entry name" value="SpoU_sub_bind"/>
    <property type="match status" value="1"/>
</dbReference>
<gene>
    <name evidence="5" type="primary">rlmB</name>
    <name evidence="5" type="ORF">HYG86_08420</name>
</gene>
<dbReference type="Gene3D" id="3.40.1280.10">
    <property type="match status" value="1"/>
</dbReference>
<dbReference type="InterPro" id="IPR029026">
    <property type="entry name" value="tRNA_m1G_MTases_N"/>
</dbReference>
<dbReference type="Proteomes" id="UP000516160">
    <property type="component" value="Chromosome"/>
</dbReference>
<comment type="similarity">
    <text evidence="1">Belongs to the class IV-like SAM-binding methyltransferase superfamily. RNA methyltransferase TrmH family.</text>
</comment>
<evidence type="ECO:0000313" key="6">
    <source>
        <dbReference type="Proteomes" id="UP000516160"/>
    </source>
</evidence>
<dbReference type="Pfam" id="PF08032">
    <property type="entry name" value="SpoU_sub_bind"/>
    <property type="match status" value="1"/>
</dbReference>
<dbReference type="Pfam" id="PF00588">
    <property type="entry name" value="SpoU_methylase"/>
    <property type="match status" value="1"/>
</dbReference>
<keyword evidence="3 5" id="KW-0808">Transferase</keyword>
<accession>A0A7G9W7Z7</accession>
<dbReference type="InterPro" id="IPR013123">
    <property type="entry name" value="SpoU_subst-bd"/>
</dbReference>
<proteinExistence type="inferred from homology"/>
<dbReference type="AlphaFoldDB" id="A0A7G9W7Z7"/>
<dbReference type="NCBIfam" id="TIGR00186">
    <property type="entry name" value="rRNA_methyl_3"/>
    <property type="match status" value="1"/>
</dbReference>
<sequence length="241" mass="26166">MKEDIVYGKNSVKELLQSERPINKIHIQKGFKEQKIVDLAKNADILIKWCDKTLLDKITENGNHQGIAAMVSPKAYTDIDVILKNIEEKGQEGFLVILDSLEDPHNLGSIIRTGDGAGVDGIIIPKHRAVPLTFTVAKVAAGALEHVPVAQVTNLSQTIELLKAKGYWIFGADMDGTEYYKADLKGKICLVIGGEGKGIGQLVKKHCDVILSIPLKGEVSSLNAGVAAGILMYEVVKQRNS</sequence>
<dbReference type="GO" id="GO:0003723">
    <property type="term" value="F:RNA binding"/>
    <property type="evidence" value="ECO:0007669"/>
    <property type="project" value="InterPro"/>
</dbReference>
<dbReference type="CDD" id="cd18103">
    <property type="entry name" value="SpoU-like_RlmB"/>
    <property type="match status" value="1"/>
</dbReference>
<evidence type="ECO:0000313" key="5">
    <source>
        <dbReference type="EMBL" id="QNO14809.1"/>
    </source>
</evidence>
<dbReference type="Gene3D" id="3.30.1330.30">
    <property type="match status" value="1"/>
</dbReference>
<dbReference type="PANTHER" id="PTHR46429">
    <property type="entry name" value="23S RRNA (GUANOSINE-2'-O-)-METHYLTRANSFERASE RLMB"/>
    <property type="match status" value="1"/>
</dbReference>
<dbReference type="GO" id="GO:0006396">
    <property type="term" value="P:RNA processing"/>
    <property type="evidence" value="ECO:0007669"/>
    <property type="project" value="InterPro"/>
</dbReference>
<dbReference type="InterPro" id="IPR029064">
    <property type="entry name" value="Ribosomal_eL30-like_sf"/>
</dbReference>
<keyword evidence="6" id="KW-1185">Reference proteome</keyword>
<dbReference type="InterPro" id="IPR029028">
    <property type="entry name" value="Alpha/beta_knot_MTases"/>
</dbReference>
<dbReference type="FunFam" id="3.40.1280.10:FF:000008">
    <property type="entry name" value="Group 3 RNA methyltransferase TrmH"/>
    <property type="match status" value="1"/>
</dbReference>
<dbReference type="SUPFAM" id="SSF55315">
    <property type="entry name" value="L30e-like"/>
    <property type="match status" value="1"/>
</dbReference>
<evidence type="ECO:0000256" key="2">
    <source>
        <dbReference type="ARBA" id="ARBA00022603"/>
    </source>
</evidence>
<reference evidence="5 6" key="1">
    <citation type="submission" date="2020-07" db="EMBL/GenBank/DDBJ databases">
        <title>Alkalicella. sp. LB2 genome.</title>
        <authorList>
            <person name="Postec A."/>
            <person name="Quemeneur M."/>
        </authorList>
    </citation>
    <scope>NUCLEOTIDE SEQUENCE [LARGE SCALE GENOMIC DNA]</scope>
    <source>
        <strain evidence="5 6">LB2</strain>
    </source>
</reference>
<dbReference type="InterPro" id="IPR004441">
    <property type="entry name" value="rRNA_MeTrfase_TrmH"/>
</dbReference>
<dbReference type="InterPro" id="IPR001537">
    <property type="entry name" value="SpoU_MeTrfase"/>
</dbReference>
<dbReference type="GO" id="GO:0032259">
    <property type="term" value="P:methylation"/>
    <property type="evidence" value="ECO:0007669"/>
    <property type="project" value="UniProtKB-KW"/>
</dbReference>
<feature type="domain" description="RNA 2-O ribose methyltransferase substrate binding" evidence="4">
    <location>
        <begin position="5"/>
        <end position="77"/>
    </location>
</feature>
<dbReference type="SUPFAM" id="SSF75217">
    <property type="entry name" value="alpha/beta knot"/>
    <property type="match status" value="1"/>
</dbReference>
<keyword evidence="2 5" id="KW-0489">Methyltransferase</keyword>
<evidence type="ECO:0000256" key="1">
    <source>
        <dbReference type="ARBA" id="ARBA00007228"/>
    </source>
</evidence>
<dbReference type="KEGG" id="acae:HYG86_08420"/>
<protein>
    <submittedName>
        <fullName evidence="5">23S rRNA (Guanosine(2251)-2'-O)-methyltransferase RlmB</fullName>
    </submittedName>
</protein>
<dbReference type="EMBL" id="CP058559">
    <property type="protein sequence ID" value="QNO14809.1"/>
    <property type="molecule type" value="Genomic_DNA"/>
</dbReference>
<evidence type="ECO:0000256" key="3">
    <source>
        <dbReference type="ARBA" id="ARBA00022679"/>
    </source>
</evidence>
<dbReference type="PANTHER" id="PTHR46429:SF1">
    <property type="entry name" value="23S RRNA (GUANOSINE-2'-O-)-METHYLTRANSFERASE RLMB"/>
    <property type="match status" value="1"/>
</dbReference>
<evidence type="ECO:0000259" key="4">
    <source>
        <dbReference type="SMART" id="SM00967"/>
    </source>
</evidence>